<gene>
    <name evidence="1" type="ORF">HMPREF1555_00757</name>
</gene>
<proteinExistence type="predicted"/>
<evidence type="ECO:0000313" key="1">
    <source>
        <dbReference type="EMBL" id="ERJ67772.1"/>
    </source>
</evidence>
<accession>A0A0E2LRF7</accession>
<dbReference type="PATRIC" id="fig|1227271.3.peg.666"/>
<name>A0A0E2LRF7_PORGN</name>
<evidence type="ECO:0000313" key="2">
    <source>
        <dbReference type="Proteomes" id="UP000016630"/>
    </source>
</evidence>
<organism evidence="1 2">
    <name type="scientific">Porphyromonas gingivalis F0570</name>
    <dbReference type="NCBI Taxonomy" id="1227271"/>
    <lineage>
        <taxon>Bacteria</taxon>
        <taxon>Pseudomonadati</taxon>
        <taxon>Bacteroidota</taxon>
        <taxon>Bacteroidia</taxon>
        <taxon>Bacteroidales</taxon>
        <taxon>Porphyromonadaceae</taxon>
        <taxon>Porphyromonas</taxon>
    </lineage>
</organism>
<protein>
    <submittedName>
        <fullName evidence="1">Uncharacterized protein</fullName>
    </submittedName>
</protein>
<dbReference type="EMBL" id="AWUW01000045">
    <property type="protein sequence ID" value="ERJ67772.1"/>
    <property type="molecule type" value="Genomic_DNA"/>
</dbReference>
<sequence length="57" mass="6367">MTDMMIQTPQGEMEMRLQEQEAVFVKKRTGEEPGIAPGSLPMWMCLSVSSSAFLVMT</sequence>
<dbReference type="HOGENOM" id="CLU_2992813_0_0_10"/>
<reference evidence="1 2" key="1">
    <citation type="submission" date="2013-06" db="EMBL/GenBank/DDBJ databases">
        <authorList>
            <person name="Weinstock G."/>
            <person name="Sodergren E."/>
            <person name="Lobos E.A."/>
            <person name="Fulton L."/>
            <person name="Fulton R."/>
            <person name="Courtney L."/>
            <person name="Fronick C."/>
            <person name="O'Laughlin M."/>
            <person name="Godfrey J."/>
            <person name="Wilson R.M."/>
            <person name="Miner T."/>
            <person name="Farmer C."/>
            <person name="Delehaunty K."/>
            <person name="Cordes M."/>
            <person name="Minx P."/>
            <person name="Tomlinson C."/>
            <person name="Chen J."/>
            <person name="Wollam A."/>
            <person name="Pepin K.H."/>
            <person name="Bhonagiri V."/>
            <person name="Zhang X."/>
            <person name="Warren W."/>
            <person name="Mitreva M."/>
            <person name="Mardis E.R."/>
            <person name="Wilson R.K."/>
        </authorList>
    </citation>
    <scope>NUCLEOTIDE SEQUENCE [LARGE SCALE GENOMIC DNA]</scope>
    <source>
        <strain evidence="1 2">F0570</strain>
    </source>
</reference>
<comment type="caution">
    <text evidence="1">The sequence shown here is derived from an EMBL/GenBank/DDBJ whole genome shotgun (WGS) entry which is preliminary data.</text>
</comment>
<dbReference type="Proteomes" id="UP000016630">
    <property type="component" value="Unassembled WGS sequence"/>
</dbReference>
<dbReference type="AlphaFoldDB" id="A0A0E2LRF7"/>